<reference evidence="1" key="1">
    <citation type="submission" date="2023-04" db="EMBL/GenBank/DDBJ databases">
        <title>A chromosome-level genome assembly of the parasitoid wasp Eretmocerus hayati.</title>
        <authorList>
            <person name="Zhong Y."/>
            <person name="Liu S."/>
            <person name="Liu Y."/>
        </authorList>
    </citation>
    <scope>NUCLEOTIDE SEQUENCE</scope>
    <source>
        <strain evidence="1">ZJU_SS_LIU_2023</strain>
    </source>
</reference>
<organism evidence="1 2">
    <name type="scientific">Eretmocerus hayati</name>
    <dbReference type="NCBI Taxonomy" id="131215"/>
    <lineage>
        <taxon>Eukaryota</taxon>
        <taxon>Metazoa</taxon>
        <taxon>Ecdysozoa</taxon>
        <taxon>Arthropoda</taxon>
        <taxon>Hexapoda</taxon>
        <taxon>Insecta</taxon>
        <taxon>Pterygota</taxon>
        <taxon>Neoptera</taxon>
        <taxon>Endopterygota</taxon>
        <taxon>Hymenoptera</taxon>
        <taxon>Apocrita</taxon>
        <taxon>Proctotrupomorpha</taxon>
        <taxon>Chalcidoidea</taxon>
        <taxon>Aphelinidae</taxon>
        <taxon>Aphelininae</taxon>
        <taxon>Eretmocerus</taxon>
    </lineage>
</organism>
<dbReference type="EMBL" id="CM056743">
    <property type="protein sequence ID" value="KAJ8670041.1"/>
    <property type="molecule type" value="Genomic_DNA"/>
</dbReference>
<keyword evidence="2" id="KW-1185">Reference proteome</keyword>
<proteinExistence type="predicted"/>
<evidence type="ECO:0000313" key="2">
    <source>
        <dbReference type="Proteomes" id="UP001239111"/>
    </source>
</evidence>
<comment type="caution">
    <text evidence="1">The sequence shown here is derived from an EMBL/GenBank/DDBJ whole genome shotgun (WGS) entry which is preliminary data.</text>
</comment>
<protein>
    <submittedName>
        <fullName evidence="1">Uncharacterized protein</fullName>
    </submittedName>
</protein>
<gene>
    <name evidence="1" type="ORF">QAD02_001300</name>
</gene>
<name>A0ACC2NG32_9HYME</name>
<accession>A0ACC2NG32</accession>
<evidence type="ECO:0000313" key="1">
    <source>
        <dbReference type="EMBL" id="KAJ8670041.1"/>
    </source>
</evidence>
<sequence>MLRPVSLLFRKRLESIIQGTVNAYVTTAFTTLVIVRNLASKDSILWEWDEGCLFSCKIAFTSRIHNERKKGFPSDGKFASYKSMYLLPTRDFHGNEYENCISGSAMSLIGLAKYTNIFGRSYDFNEIKKLIKNDAAVFAGAFIFKFCWIINSRLTLVKLFDPSDTDPKKIEKAPVSRTLKSLGYLFPLSCIPNSRMVGTGNRQLMYALHPIKKGTMLTTSIASIYEIIPKSKRQAIIRDFYNRSCHCQACTENWLELRPDGKNFVRNGEMVDPMGAELIHEVNRHFEELFVRAQKPNFSDVKFLTRTKILVEKSWGHFYLPSIALILLTDPTILDGSIPKTISNNPHVSHIIKSLGFLNIIECAPNAKNCLCNGNRHLLYAVQPIKKGTPIITTISSIYEGISTMHRQATYMNFYNRRCECRACAEDWQGKIDKRITPEESGRFPIDMIEDLVNECKSIDKEMTSKKFKLNHPDIKLLNRARDLVVDCWKNLSMPSKITQRSVKLMMHVFDSFFSPLVFDPERTGVCRN</sequence>
<dbReference type="Proteomes" id="UP001239111">
    <property type="component" value="Chromosome 3"/>
</dbReference>